<keyword evidence="1" id="KW-0472">Membrane</keyword>
<dbReference type="Pfam" id="PF11667">
    <property type="entry name" value="DUF3267"/>
    <property type="match status" value="1"/>
</dbReference>
<comment type="caution">
    <text evidence="2">The sequence shown here is derived from an EMBL/GenBank/DDBJ whole genome shotgun (WGS) entry which is preliminary data.</text>
</comment>
<gene>
    <name evidence="2" type="ORF">WAE58_10960</name>
</gene>
<dbReference type="Proteomes" id="UP001378956">
    <property type="component" value="Unassembled WGS sequence"/>
</dbReference>
<reference evidence="2 3" key="1">
    <citation type="submission" date="2024-03" db="EMBL/GenBank/DDBJ databases">
        <title>Sequence of Lycoming College Course Isolates.</title>
        <authorList>
            <person name="Plotts O."/>
            <person name="Newman J."/>
        </authorList>
    </citation>
    <scope>NUCLEOTIDE SEQUENCE [LARGE SCALE GENOMIC DNA]</scope>
    <source>
        <strain evidence="2 3">CJB-3</strain>
    </source>
</reference>
<feature type="transmembrane region" description="Helical" evidence="1">
    <location>
        <begin position="150"/>
        <end position="171"/>
    </location>
</feature>
<dbReference type="EMBL" id="JBBEUB010000003">
    <property type="protein sequence ID" value="MEJ2902948.1"/>
    <property type="molecule type" value="Genomic_DNA"/>
</dbReference>
<keyword evidence="3" id="KW-1185">Reference proteome</keyword>
<accession>A0ABU8NM30</accession>
<sequence length="195" mass="22164">MEQFNIPGYKMEEMTIDAAKAQITSIVYFIPFVILFCPLYYFLWGDGTLDLFKNLFPKEMNGLLTSAIMILVILIGIVLHELIHGITWCLFAKERFKSIKFGVIWKAVTPYCHCKEPLKIKHYILGAIMPAILLGILPVILALITGNIQLFAFGMFFTMAAGGDFMMINMIRKLDMETLVQDHPSKIGCIVYKTI</sequence>
<evidence type="ECO:0000313" key="2">
    <source>
        <dbReference type="EMBL" id="MEJ2902948.1"/>
    </source>
</evidence>
<feature type="transmembrane region" description="Helical" evidence="1">
    <location>
        <begin position="63"/>
        <end position="91"/>
    </location>
</feature>
<dbReference type="RefSeq" id="WP_172659548.1">
    <property type="nucleotide sequence ID" value="NZ_CBFGNQ010000006.1"/>
</dbReference>
<feature type="transmembrane region" description="Helical" evidence="1">
    <location>
        <begin position="123"/>
        <end position="144"/>
    </location>
</feature>
<keyword evidence="1" id="KW-0812">Transmembrane</keyword>
<evidence type="ECO:0000313" key="3">
    <source>
        <dbReference type="Proteomes" id="UP001378956"/>
    </source>
</evidence>
<keyword evidence="1" id="KW-1133">Transmembrane helix</keyword>
<feature type="transmembrane region" description="Helical" evidence="1">
    <location>
        <begin position="21"/>
        <end position="43"/>
    </location>
</feature>
<name>A0ABU8NM30_9SPHI</name>
<dbReference type="InterPro" id="IPR021683">
    <property type="entry name" value="DUF3267"/>
</dbReference>
<proteinExistence type="predicted"/>
<organism evidence="2 3">
    <name type="scientific">Pedobacter panaciterrae</name>
    <dbReference type="NCBI Taxonomy" id="363849"/>
    <lineage>
        <taxon>Bacteria</taxon>
        <taxon>Pseudomonadati</taxon>
        <taxon>Bacteroidota</taxon>
        <taxon>Sphingobacteriia</taxon>
        <taxon>Sphingobacteriales</taxon>
        <taxon>Sphingobacteriaceae</taxon>
        <taxon>Pedobacter</taxon>
    </lineage>
</organism>
<evidence type="ECO:0000256" key="1">
    <source>
        <dbReference type="SAM" id="Phobius"/>
    </source>
</evidence>
<protein>
    <submittedName>
        <fullName evidence="2">DUF3267 domain-containing protein</fullName>
    </submittedName>
</protein>